<name>A0A7W5Z6I5_9HYPH</name>
<dbReference type="InterPro" id="IPR009057">
    <property type="entry name" value="Homeodomain-like_sf"/>
</dbReference>
<gene>
    <name evidence="1" type="ORF">FHS81_002704</name>
</gene>
<accession>A0A7W5Z6I5</accession>
<dbReference type="SUPFAM" id="SSF46689">
    <property type="entry name" value="Homeodomain-like"/>
    <property type="match status" value="1"/>
</dbReference>
<proteinExistence type="predicted"/>
<evidence type="ECO:0000313" key="1">
    <source>
        <dbReference type="EMBL" id="MBB3810602.1"/>
    </source>
</evidence>
<dbReference type="RefSeq" id="WP_183753714.1">
    <property type="nucleotide sequence ID" value="NZ_JACICC010000007.1"/>
</dbReference>
<protein>
    <submittedName>
        <fullName evidence="1">Transposase</fullName>
    </submittedName>
</protein>
<dbReference type="EMBL" id="JACICC010000007">
    <property type="protein sequence ID" value="MBB3810602.1"/>
    <property type="molecule type" value="Genomic_DNA"/>
</dbReference>
<keyword evidence="2" id="KW-1185">Reference proteome</keyword>
<comment type="caution">
    <text evidence="1">The sequence shown here is derived from an EMBL/GenBank/DDBJ whole genome shotgun (WGS) entry which is preliminary data.</text>
</comment>
<organism evidence="1 2">
    <name type="scientific">Pseudochelatococcus contaminans</name>
    <dbReference type="NCBI Taxonomy" id="1538103"/>
    <lineage>
        <taxon>Bacteria</taxon>
        <taxon>Pseudomonadati</taxon>
        <taxon>Pseudomonadota</taxon>
        <taxon>Alphaproteobacteria</taxon>
        <taxon>Hyphomicrobiales</taxon>
        <taxon>Chelatococcaceae</taxon>
        <taxon>Pseudochelatococcus</taxon>
    </lineage>
</organism>
<evidence type="ECO:0000313" key="2">
    <source>
        <dbReference type="Proteomes" id="UP000537592"/>
    </source>
</evidence>
<dbReference type="AlphaFoldDB" id="A0A7W5Z6I5"/>
<dbReference type="Proteomes" id="UP000537592">
    <property type="component" value="Unassembled WGS sequence"/>
</dbReference>
<sequence length="92" mass="10179">MRRARATGSTAPAKIGGCRKPLLADHGGLLRGLTTTRKEITLAEIREELVARGIPPVSLSTIWSTLRRLGLSHRKEHLALLFFILNNFNLAH</sequence>
<reference evidence="1 2" key="1">
    <citation type="submission" date="2020-08" db="EMBL/GenBank/DDBJ databases">
        <title>Genomic Encyclopedia of Type Strains, Phase IV (KMG-IV): sequencing the most valuable type-strain genomes for metagenomic binning, comparative biology and taxonomic classification.</title>
        <authorList>
            <person name="Goeker M."/>
        </authorList>
    </citation>
    <scope>NUCLEOTIDE SEQUENCE [LARGE SCALE GENOMIC DNA]</scope>
    <source>
        <strain evidence="1 2">DSM 28760</strain>
    </source>
</reference>